<dbReference type="AlphaFoldDB" id="Q3JEY3"/>
<evidence type="ECO:0000259" key="6">
    <source>
        <dbReference type="Pfam" id="PF08378"/>
    </source>
</evidence>
<evidence type="ECO:0000256" key="5">
    <source>
        <dbReference type="ARBA" id="ARBA00034923"/>
    </source>
</evidence>
<keyword evidence="2" id="KW-0378">Hydrolase</keyword>
<accession>Q3JEY3</accession>
<dbReference type="InterPro" id="IPR014017">
    <property type="entry name" value="DNA_helicase_UvrD-like_C"/>
</dbReference>
<evidence type="ECO:0000259" key="7">
    <source>
        <dbReference type="Pfam" id="PF13361"/>
    </source>
</evidence>
<organism evidence="8 9">
    <name type="scientific">Nitrosococcus oceani (strain ATCC 19707 / BCRC 17464 / JCM 30415 / NCIMB 11848 / C-107)</name>
    <dbReference type="NCBI Taxonomy" id="323261"/>
    <lineage>
        <taxon>Bacteria</taxon>
        <taxon>Pseudomonadati</taxon>
        <taxon>Pseudomonadota</taxon>
        <taxon>Gammaproteobacteria</taxon>
        <taxon>Chromatiales</taxon>
        <taxon>Chromatiaceae</taxon>
        <taxon>Nitrosococcus</taxon>
    </lineage>
</organism>
<dbReference type="STRING" id="323261.Noc_0076"/>
<keyword evidence="1" id="KW-0547">Nucleotide-binding</keyword>
<evidence type="ECO:0000313" key="8">
    <source>
        <dbReference type="EMBL" id="ABA56613.1"/>
    </source>
</evidence>
<dbReference type="SUPFAM" id="SSF52540">
    <property type="entry name" value="P-loop containing nucleoside triphosphate hydrolases"/>
    <property type="match status" value="1"/>
</dbReference>
<dbReference type="GO" id="GO:0003677">
    <property type="term" value="F:DNA binding"/>
    <property type="evidence" value="ECO:0007669"/>
    <property type="project" value="InterPro"/>
</dbReference>
<feature type="domain" description="UvrD-like helicase C-terminal" evidence="7">
    <location>
        <begin position="555"/>
        <end position="618"/>
    </location>
</feature>
<keyword evidence="9" id="KW-1185">Reference proteome</keyword>
<dbReference type="Pfam" id="PF13245">
    <property type="entry name" value="AAA_19"/>
    <property type="match status" value="1"/>
</dbReference>
<dbReference type="InterPro" id="IPR000212">
    <property type="entry name" value="DNA_helicase_UvrD/REP"/>
</dbReference>
<dbReference type="KEGG" id="noc:Noc_0076"/>
<name>Q3JEY3_NITOC</name>
<evidence type="ECO:0000313" key="9">
    <source>
        <dbReference type="Proteomes" id="UP000006838"/>
    </source>
</evidence>
<keyword evidence="3 8" id="KW-0347">Helicase</keyword>
<dbReference type="Gene3D" id="3.40.50.300">
    <property type="entry name" value="P-loop containing nucleotide triphosphate hydrolases"/>
    <property type="match status" value="2"/>
</dbReference>
<dbReference type="eggNOG" id="COG0210">
    <property type="taxonomic scope" value="Bacteria"/>
</dbReference>
<dbReference type="PANTHER" id="PTHR11070">
    <property type="entry name" value="UVRD / RECB / PCRA DNA HELICASE FAMILY MEMBER"/>
    <property type="match status" value="1"/>
</dbReference>
<protein>
    <recommendedName>
        <fullName evidence="5">DNA 3'-5' helicase II</fullName>
    </recommendedName>
</protein>
<dbReference type="Pfam" id="PF08378">
    <property type="entry name" value="NERD"/>
    <property type="match status" value="1"/>
</dbReference>
<dbReference type="InterPro" id="IPR011528">
    <property type="entry name" value="NERD"/>
</dbReference>
<evidence type="ECO:0000256" key="2">
    <source>
        <dbReference type="ARBA" id="ARBA00022801"/>
    </source>
</evidence>
<gene>
    <name evidence="8" type="ordered locus">Noc_0076</name>
</gene>
<keyword evidence="4" id="KW-0067">ATP-binding</keyword>
<dbReference type="Pfam" id="PF13361">
    <property type="entry name" value="UvrD_C"/>
    <property type="match status" value="2"/>
</dbReference>
<dbReference type="InParanoid" id="Q3JEY3"/>
<dbReference type="HOGENOM" id="CLU_028798_0_0_6"/>
<reference evidence="9" key="1">
    <citation type="journal article" date="2006" name="Appl. Environ. Microbiol.">
        <title>Complete genome sequence of the marine, chemolithoautotrophic, ammonia-oxidizing bacterium Nitrosococcus oceani ATCC 19707.</title>
        <authorList>
            <person name="Klotz M.G."/>
            <person name="Arp D.J."/>
            <person name="Chain P.S.G."/>
            <person name="El-Sheikh A.F."/>
            <person name="Hauser L.J."/>
            <person name="Hommes N.G."/>
            <person name="Larimer F.W."/>
            <person name="Malfatti S.A."/>
            <person name="Norton J.M."/>
            <person name="Poret-Peterson A.T."/>
            <person name="Vergez L.M."/>
            <person name="Ward B.B."/>
        </authorList>
    </citation>
    <scope>NUCLEOTIDE SEQUENCE [LARGE SCALE GENOMIC DNA]</scope>
    <source>
        <strain evidence="9">ATCC 19707 / BCRC 17464 / NCIMB 11848 / C-107</strain>
    </source>
</reference>
<dbReference type="InterPro" id="IPR027417">
    <property type="entry name" value="P-loop_NTPase"/>
</dbReference>
<dbReference type="GO" id="GO:0043138">
    <property type="term" value="F:3'-5' DNA helicase activity"/>
    <property type="evidence" value="ECO:0007669"/>
    <property type="project" value="TreeGrafter"/>
</dbReference>
<evidence type="ECO:0000256" key="3">
    <source>
        <dbReference type="ARBA" id="ARBA00022806"/>
    </source>
</evidence>
<dbReference type="Proteomes" id="UP000006838">
    <property type="component" value="Chromosome"/>
</dbReference>
<evidence type="ECO:0000256" key="4">
    <source>
        <dbReference type="ARBA" id="ARBA00022840"/>
    </source>
</evidence>
<dbReference type="GO" id="GO:0016787">
    <property type="term" value="F:hydrolase activity"/>
    <property type="evidence" value="ECO:0007669"/>
    <property type="project" value="UniProtKB-KW"/>
</dbReference>
<feature type="domain" description="NERD" evidence="6">
    <location>
        <begin position="32"/>
        <end position="130"/>
    </location>
</feature>
<dbReference type="GO" id="GO:0005524">
    <property type="term" value="F:ATP binding"/>
    <property type="evidence" value="ECO:0007669"/>
    <property type="project" value="UniProtKB-KW"/>
</dbReference>
<sequence>MNFNIGWIARYRNFDTMATFIPALTTIPRMTRGERRFGRRLDSLLEEDYLVWYDIPLGRRRRYPDFIILHPARGLLFLEVKDWKIETIRSITPDSVVIDTQEGRKTVSNPLAQARQCAFAAIDQLKRDPQLTQSDKCYRGKLCFPYGHGVVFPNITRRQWNQAIPEAEQEILLPAHRVICKDEMLTTADPEAFQQRLWNMFDYRFGEQFSVPQLDRIRWQLFPEVRIDAPTTDLFGNDEAAEDEPASNLVPNIVRVMDLHQEQLARSMGDGHRVIHGVAGSGKTLILGYRCLHLAQAISKPILVLCFNITLAARLRCFIAEKGISEKVKVHHFHEWCSLQLKTYQADLAPGKGPIWERQVESVIRAVDQSRIPRAQYGAVMIDEGHDFEQAWLKLVVQMVDPDTNSLLLLYDDAQSIYQKSSLKFPLSSAGVQARGRTTILKLNYRNTREILTFAYDFAQDFLKAHDADDDHIPLIAPEVAGVSGPRPAFRRLSSPRDEARYLVRCIQTWRSQGSGLNSIAVVYTGNSQGRLFYDALREASIPSRCLQQSADKRSYDPQADEVVLLSRQSSKGLEFDTVLLCGLGALSNDEERLAQEARLLYVGMTRARRRLLVTSCKPNWYTQRLTELASA</sequence>
<proteinExistence type="predicted"/>
<evidence type="ECO:0000256" key="1">
    <source>
        <dbReference type="ARBA" id="ARBA00022741"/>
    </source>
</evidence>
<feature type="domain" description="UvrD-like helicase C-terminal" evidence="7">
    <location>
        <begin position="441"/>
        <end position="549"/>
    </location>
</feature>
<dbReference type="PANTHER" id="PTHR11070:SF2">
    <property type="entry name" value="ATP-DEPENDENT DNA HELICASE SRS2"/>
    <property type="match status" value="1"/>
</dbReference>
<dbReference type="GO" id="GO:0000725">
    <property type="term" value="P:recombinational repair"/>
    <property type="evidence" value="ECO:0007669"/>
    <property type="project" value="TreeGrafter"/>
</dbReference>
<dbReference type="EMBL" id="CP000127">
    <property type="protein sequence ID" value="ABA56613.1"/>
    <property type="molecule type" value="Genomic_DNA"/>
</dbReference>